<evidence type="ECO:0000256" key="2">
    <source>
        <dbReference type="ARBA" id="ARBA00022676"/>
    </source>
</evidence>
<dbReference type="PANTHER" id="PTHR48046">
    <property type="entry name" value="UDP-GLYCOSYLTRANSFERASE 72E1"/>
    <property type="match status" value="1"/>
</dbReference>
<evidence type="ECO:0000313" key="5">
    <source>
        <dbReference type="Proteomes" id="UP000324705"/>
    </source>
</evidence>
<evidence type="ECO:0008006" key="6">
    <source>
        <dbReference type="Google" id="ProtNLM"/>
    </source>
</evidence>
<dbReference type="PANTHER" id="PTHR48046:SF6">
    <property type="entry name" value="GLYCOSYLTRANSFERASE"/>
    <property type="match status" value="1"/>
</dbReference>
<dbReference type="GO" id="GO:0008194">
    <property type="term" value="F:UDP-glycosyltransferase activity"/>
    <property type="evidence" value="ECO:0007669"/>
    <property type="project" value="InterPro"/>
</dbReference>
<comment type="similarity">
    <text evidence="1">Belongs to the UDP-glycosyltransferase family.</text>
</comment>
<sequence>MGSHLGFQIHKTTTSIPLTDARCTGMGSLTSTGPAPPRARPHVVLLASPGAGHLIPMAELARRLVELHGFAATIVTFTNLSGSPGQLLPRLPASVATAALPAVRMDDLPADAHDGFVLLELVRRSVPNIRALLRSINDGSSAAPLAALVPDFLCSVALPVAAELGVPGYLFIPSNLALVALTRHILELHEDAAPGEYRDLPVPLELLGGVSLCREDLPDGCGSSRHPGYEQVVELGRRIRAADGILVNTFYEMEPGTAEAFKRLAVPEQAAGAFLFPPVFPVGPFVRGPDPDEAAVGASSPCLEWLDRQPVGSVVYVAFGSGGALSVEQTAELAAGLEASGQRFLWVVRMPRTDGADDEDDPLAWLPEGFLGRTRGRGLAVAAWAPQVRVLSHPATAVFVSHCGWNSILESVGCGVPMLAWPLYAKQSMNAVILEERLGVALRVAPDVGCLVTRHEIATVVKELVEGDQKLRRWAEDLQKAAARAWSPEGPSRRALEEVAIKWKAALGKKKQPM</sequence>
<dbReference type="AlphaFoldDB" id="A0A9R1R3U1"/>
<dbReference type="Gramene" id="TRITD2Av1G038980.2">
    <property type="protein sequence ID" value="TRITD2Av1G038980.2"/>
    <property type="gene ID" value="TRITD2Av1G038980"/>
</dbReference>
<dbReference type="EMBL" id="LT934113">
    <property type="protein sequence ID" value="VAH27291.1"/>
    <property type="molecule type" value="Genomic_DNA"/>
</dbReference>
<organism evidence="4 5">
    <name type="scientific">Triticum turgidum subsp. durum</name>
    <name type="common">Durum wheat</name>
    <name type="synonym">Triticum durum</name>
    <dbReference type="NCBI Taxonomy" id="4567"/>
    <lineage>
        <taxon>Eukaryota</taxon>
        <taxon>Viridiplantae</taxon>
        <taxon>Streptophyta</taxon>
        <taxon>Embryophyta</taxon>
        <taxon>Tracheophyta</taxon>
        <taxon>Spermatophyta</taxon>
        <taxon>Magnoliopsida</taxon>
        <taxon>Liliopsida</taxon>
        <taxon>Poales</taxon>
        <taxon>Poaceae</taxon>
        <taxon>BOP clade</taxon>
        <taxon>Pooideae</taxon>
        <taxon>Triticodae</taxon>
        <taxon>Triticeae</taxon>
        <taxon>Triticinae</taxon>
        <taxon>Triticum</taxon>
    </lineage>
</organism>
<dbReference type="CDD" id="cd03784">
    <property type="entry name" value="GT1_Gtf-like"/>
    <property type="match status" value="1"/>
</dbReference>
<keyword evidence="5" id="KW-1185">Reference proteome</keyword>
<keyword evidence="2" id="KW-0328">Glycosyltransferase</keyword>
<evidence type="ECO:0000256" key="1">
    <source>
        <dbReference type="ARBA" id="ARBA00009995"/>
    </source>
</evidence>
<dbReference type="InterPro" id="IPR002213">
    <property type="entry name" value="UDP_glucos_trans"/>
</dbReference>
<dbReference type="SUPFAM" id="SSF53756">
    <property type="entry name" value="UDP-Glycosyltransferase/glycogen phosphorylase"/>
    <property type="match status" value="1"/>
</dbReference>
<dbReference type="FunFam" id="3.40.50.2000:FF:000056">
    <property type="entry name" value="Glycosyltransferase"/>
    <property type="match status" value="1"/>
</dbReference>
<name>A0A9R1R3U1_TRITD</name>
<gene>
    <name evidence="4" type="ORF">TRITD_2Av1G038980</name>
</gene>
<dbReference type="Gene3D" id="3.40.50.2000">
    <property type="entry name" value="Glycogen Phosphorylase B"/>
    <property type="match status" value="2"/>
</dbReference>
<keyword evidence="3" id="KW-0808">Transferase</keyword>
<dbReference type="Pfam" id="PF00201">
    <property type="entry name" value="UDPGT"/>
    <property type="match status" value="1"/>
</dbReference>
<reference evidence="4 5" key="1">
    <citation type="submission" date="2017-09" db="EMBL/GenBank/DDBJ databases">
        <authorList>
            <consortium name="International Durum Wheat Genome Sequencing Consortium (IDWGSC)"/>
            <person name="Milanesi L."/>
        </authorList>
    </citation>
    <scope>NUCLEOTIDE SEQUENCE [LARGE SCALE GENOMIC DNA]</scope>
    <source>
        <strain evidence="5">cv. Svevo</strain>
    </source>
</reference>
<dbReference type="OMA" id="AIKWKAA"/>
<dbReference type="Proteomes" id="UP000324705">
    <property type="component" value="Chromosome 2A"/>
</dbReference>
<evidence type="ECO:0000313" key="4">
    <source>
        <dbReference type="EMBL" id="VAH27291.1"/>
    </source>
</evidence>
<protein>
    <recommendedName>
        <fullName evidence="6">Glycosyltransferase</fullName>
    </recommendedName>
</protein>
<evidence type="ECO:0000256" key="3">
    <source>
        <dbReference type="ARBA" id="ARBA00022679"/>
    </source>
</evidence>
<accession>A0A9R1R3U1</accession>
<proteinExistence type="inferred from homology"/>